<gene>
    <name evidence="2" type="ORF">SNEC2469_LOCUS17889</name>
</gene>
<feature type="compositionally biased region" description="Acidic residues" evidence="1">
    <location>
        <begin position="91"/>
        <end position="100"/>
    </location>
</feature>
<evidence type="ECO:0000313" key="2">
    <source>
        <dbReference type="EMBL" id="CAE7634417.1"/>
    </source>
</evidence>
<feature type="compositionally biased region" description="Basic and acidic residues" evidence="1">
    <location>
        <begin position="111"/>
        <end position="121"/>
    </location>
</feature>
<accession>A0A812VGB9</accession>
<dbReference type="OrthoDB" id="430344at2759"/>
<proteinExistence type="predicted"/>
<evidence type="ECO:0000256" key="1">
    <source>
        <dbReference type="SAM" id="MobiDB-lite"/>
    </source>
</evidence>
<feature type="region of interest" description="Disordered" evidence="1">
    <location>
        <begin position="68"/>
        <end position="121"/>
    </location>
</feature>
<protein>
    <submittedName>
        <fullName evidence="2">Uncharacterized protein</fullName>
    </submittedName>
</protein>
<dbReference type="AlphaFoldDB" id="A0A812VGB9"/>
<dbReference type="EMBL" id="CAJNJA010029804">
    <property type="protein sequence ID" value="CAE7634417.1"/>
    <property type="molecule type" value="Genomic_DNA"/>
</dbReference>
<dbReference type="Proteomes" id="UP000601435">
    <property type="component" value="Unassembled WGS sequence"/>
</dbReference>
<feature type="region of interest" description="Disordered" evidence="1">
    <location>
        <begin position="134"/>
        <end position="168"/>
    </location>
</feature>
<evidence type="ECO:0000313" key="3">
    <source>
        <dbReference type="Proteomes" id="UP000601435"/>
    </source>
</evidence>
<organism evidence="2 3">
    <name type="scientific">Symbiodinium necroappetens</name>
    <dbReference type="NCBI Taxonomy" id="1628268"/>
    <lineage>
        <taxon>Eukaryota</taxon>
        <taxon>Sar</taxon>
        <taxon>Alveolata</taxon>
        <taxon>Dinophyceae</taxon>
        <taxon>Suessiales</taxon>
        <taxon>Symbiodiniaceae</taxon>
        <taxon>Symbiodinium</taxon>
    </lineage>
</organism>
<sequence>MEEDSEDFVVKLYAGGTFTYSAKYHSHDAECGYNYDRTMDASGTWRLIRRDVGKEDLEEAVYLEGTTTNRTKTQHSRGCYDYDDYRSSGSDDSEDEDEEKDPPPKQTKAVELPKGKDETVTEKFTLSLAKAALLTPDPGMHQRGGWKVTDLPPETPKTLDTGAASSSG</sequence>
<name>A0A812VGB9_9DINO</name>
<comment type="caution">
    <text evidence="2">The sequence shown here is derived from an EMBL/GenBank/DDBJ whole genome shotgun (WGS) entry which is preliminary data.</text>
</comment>
<keyword evidence="3" id="KW-1185">Reference proteome</keyword>
<reference evidence="2" key="1">
    <citation type="submission" date="2021-02" db="EMBL/GenBank/DDBJ databases">
        <authorList>
            <person name="Dougan E. K."/>
            <person name="Rhodes N."/>
            <person name="Thang M."/>
            <person name="Chan C."/>
        </authorList>
    </citation>
    <scope>NUCLEOTIDE SEQUENCE</scope>
</reference>